<evidence type="ECO:0000313" key="2">
    <source>
        <dbReference type="Proteomes" id="UP001156239"/>
    </source>
</evidence>
<gene>
    <name evidence="1" type="ORF">OBKJMPBA_00018</name>
</gene>
<name>A0AA46YJS4_9VIRU</name>
<proteinExistence type="predicted"/>
<accession>A0AA46YJS4</accession>
<evidence type="ECO:0000313" key="1">
    <source>
        <dbReference type="EMBL" id="UYL65050.1"/>
    </source>
</evidence>
<dbReference type="EMBL" id="OP548099">
    <property type="protein sequence ID" value="UYL65050.1"/>
    <property type="molecule type" value="Genomic_DNA"/>
</dbReference>
<reference evidence="1 2" key="1">
    <citation type="submission" date="2022-09" db="EMBL/GenBank/DDBJ databases">
        <title>Evolutionary Diversification of Methanotrophic Ca. Methanophagales (ANME-1) and Their Expansive Virome.</title>
        <authorList>
            <person name="Laso-Perez R."/>
            <person name="Wu F."/>
            <person name="Cremiere A."/>
            <person name="Speth D.R."/>
            <person name="Magyar J.S."/>
            <person name="Krupovic M."/>
            <person name="Orphan V."/>
        </authorList>
    </citation>
    <scope>NUCLEOTIDE SEQUENCE [LARGE SCALE GENOMIC DNA]</scope>
    <source>
        <strain evidence="1">PBV304</strain>
    </source>
</reference>
<sequence length="111" mass="13110">MSEENISSSLPLFTHKRWSHRQGYQRCVKFVGIDKNDENFGKGFPLCAVIEFKRSIYRYAPRTYEVAKLLASLRILYGDEYMEELMALAKVEYLKMRRDKKWLTLFGDGSE</sequence>
<keyword evidence="2" id="KW-1185">Reference proteome</keyword>
<dbReference type="Proteomes" id="UP001156239">
    <property type="component" value="Segment"/>
</dbReference>
<organism evidence="1 2">
    <name type="scientific">Methanophagales virus PBV304</name>
    <dbReference type="NCBI Taxonomy" id="3071309"/>
    <lineage>
        <taxon>Viruses</taxon>
        <taxon>Varidnaviria</taxon>
        <taxon>Abadenavirae</taxon>
        <taxon>Produgelaviricota</taxon>
        <taxon>Belvinaviricetes</taxon>
        <taxon>Coyopavirales</taxon>
        <taxon>Chaacviridae</taxon>
        <taxon>Homochaacvirus</taxon>
        <taxon>Homochaacvirus pescaderoense</taxon>
    </lineage>
</organism>
<protein>
    <submittedName>
        <fullName evidence="1">Uncharacterized protein</fullName>
    </submittedName>
</protein>